<comment type="caution">
    <text evidence="1">The sequence shown here is derived from an EMBL/GenBank/DDBJ whole genome shotgun (WGS) entry which is preliminary data.</text>
</comment>
<proteinExistence type="predicted"/>
<reference evidence="1 2" key="1">
    <citation type="submission" date="2019-06" db="EMBL/GenBank/DDBJ databases">
        <title>Genome Sequence of the Brown Rot Fungal Pathogen Monilinia laxa.</title>
        <authorList>
            <person name="De Miccolis Angelini R.M."/>
            <person name="Landi L."/>
            <person name="Abate D."/>
            <person name="Pollastro S."/>
            <person name="Romanazzi G."/>
            <person name="Faretra F."/>
        </authorList>
    </citation>
    <scope>NUCLEOTIDE SEQUENCE [LARGE SCALE GENOMIC DNA]</scope>
    <source>
        <strain evidence="1 2">Mlax316</strain>
    </source>
</reference>
<dbReference type="AlphaFoldDB" id="A0A5N6KHH9"/>
<evidence type="ECO:0000313" key="2">
    <source>
        <dbReference type="Proteomes" id="UP000326757"/>
    </source>
</evidence>
<dbReference type="Proteomes" id="UP000326757">
    <property type="component" value="Unassembled WGS sequence"/>
</dbReference>
<gene>
    <name evidence="1" type="ORF">EYC80_006051</name>
</gene>
<evidence type="ECO:0000313" key="1">
    <source>
        <dbReference type="EMBL" id="KAB8302689.1"/>
    </source>
</evidence>
<dbReference type="EMBL" id="VIGI01000003">
    <property type="protein sequence ID" value="KAB8302689.1"/>
    <property type="molecule type" value="Genomic_DNA"/>
</dbReference>
<protein>
    <submittedName>
        <fullName evidence="1">Uncharacterized protein</fullName>
    </submittedName>
</protein>
<keyword evidence="2" id="KW-1185">Reference proteome</keyword>
<name>A0A5N6KHH9_MONLA</name>
<sequence>MISKTVMRGSKSLKTNIRAPNLIIFISLVFAHEYEGRKRNHAQSQCNHIIPKKASQALEFVRFSIKRTNGFLCSGYISCQWQ</sequence>
<accession>A0A5N6KHH9</accession>
<organism evidence="1 2">
    <name type="scientific">Monilinia laxa</name>
    <name type="common">Brown rot fungus</name>
    <name type="synonym">Sclerotinia laxa</name>
    <dbReference type="NCBI Taxonomy" id="61186"/>
    <lineage>
        <taxon>Eukaryota</taxon>
        <taxon>Fungi</taxon>
        <taxon>Dikarya</taxon>
        <taxon>Ascomycota</taxon>
        <taxon>Pezizomycotina</taxon>
        <taxon>Leotiomycetes</taxon>
        <taxon>Helotiales</taxon>
        <taxon>Sclerotiniaceae</taxon>
        <taxon>Monilinia</taxon>
    </lineage>
</organism>